<evidence type="ECO:0000313" key="5">
    <source>
        <dbReference type="Proteomes" id="UP000008063"/>
    </source>
</evidence>
<keyword evidence="2" id="KW-0472">Membrane</keyword>
<dbReference type="Pfam" id="PF06985">
    <property type="entry name" value="HET"/>
    <property type="match status" value="1"/>
</dbReference>
<dbReference type="HOGENOM" id="CLU_292248_0_0_1"/>
<keyword evidence="2" id="KW-1133">Transmembrane helix</keyword>
<organism evidence="5">
    <name type="scientific">Serpula lacrymans var. lacrymans (strain S7.3)</name>
    <name type="common">Dry rot fungus</name>
    <dbReference type="NCBI Taxonomy" id="936435"/>
    <lineage>
        <taxon>Eukaryota</taxon>
        <taxon>Fungi</taxon>
        <taxon>Dikarya</taxon>
        <taxon>Basidiomycota</taxon>
        <taxon>Agaricomycotina</taxon>
        <taxon>Agaricomycetes</taxon>
        <taxon>Agaricomycetidae</taxon>
        <taxon>Boletales</taxon>
        <taxon>Coniophorineae</taxon>
        <taxon>Serpulaceae</taxon>
        <taxon>Serpula</taxon>
    </lineage>
</organism>
<dbReference type="OMA" id="RIENICF"/>
<dbReference type="OrthoDB" id="5125733at2759"/>
<accession>F8Q0G6</accession>
<dbReference type="STRING" id="936435.F8Q0G6"/>
<gene>
    <name evidence="4" type="ORF">SERLA73DRAFT_160870</name>
</gene>
<dbReference type="PANTHER" id="PTHR33112">
    <property type="entry name" value="DOMAIN PROTEIN, PUTATIVE-RELATED"/>
    <property type="match status" value="1"/>
</dbReference>
<feature type="region of interest" description="Disordered" evidence="1">
    <location>
        <begin position="306"/>
        <end position="341"/>
    </location>
</feature>
<evidence type="ECO:0000313" key="4">
    <source>
        <dbReference type="EMBL" id="EGN97795.1"/>
    </source>
</evidence>
<name>F8Q0G6_SERL3</name>
<evidence type="ECO:0000259" key="3">
    <source>
        <dbReference type="Pfam" id="PF06985"/>
    </source>
</evidence>
<sequence>MAHIVVELNWLILTSKSLQVRYPSVLFVIQMVAEHVTSALAYNDMEVARTIGLSEFKRGYLGKGNIDSNSNALTRLRTTSFDDEFSTFESRTDWGVVNCFVKIALMSSSDDVEESTVHLYRIENICFVEFLYGSSRARVFYILSKVCTLWIGGDAVANAWNGQSSENIEFRKITTGPGRCLHINQKGLVAAHECNMAEKVQAPTGMSFHLDIFSAQHFLMDRGTSSVNQVDQTTVASAEFSSIVPGTLIKNTIVIQSSRSGAIIGGVVGSTAGLVLLGLLIIYLRRNRRKDNFDANSKAQHVLNLSTSQQTDRGSQNEVPLFPQYSSSREGITQQDEEHPNLSLNTNTGGSYLSEENAPLCSTCAGLNFHLLLRNGVQKENAFPLGPLISILQKSDHCGFCRLVSMVIRQTWRLDKLPDVDLSEINCALYSMKYGYLHYPEPASTELCHRLYVHPSGRPWEINTAMRASQQGYMLDIQLLEEDAPKFGRTNELHGRRMGENFDVRLAKKWIELCENDHGDACESVWWRGDDKNLPGCVRMLDVSSMTVVPAPPACRYVALSYLWGGMGGEYWTTRANLEQRSISGGLDASMLPGTISDAIQLVRQLDERYLWIDALCIIQDDPEDKGVQIRVMELIYGSAVFTIFAAGGSNADAPLPGLRPGTRERKQHIEIIQDLHLTVPLPIPRGAISQTVWNTRGWTFQELELSRRRIFFTDQQVYFECGQDVWCEDVVAECERQPYTHQPLRYNGVGDFISLRPPKSWDKEGYVVDYTSAIGRYTQRQLTVESDIVDAVTALTNAWTKAFKLNEVDGSEDTPWPSWSWAGWRGAHRYFDDRQFVNFHRGNNYPLPTESLVNHWFIVEESGEIVSLDVTCIDRIIVHPERESGLRRYSPPRGTVDQLQLDIRNIHPKEPGTLIFRTSSAYFNVTELENDASGIPAVGTHHAVFSLLSNAPPSSARVGRVILPVSTCTPVSLEFVVLSRTGGPLGAFDEDIFGKRYSDCFLYVMAVQKIHQRKTLERIGVGIIFERAWIDSLANEKVVLLR</sequence>
<evidence type="ECO:0000256" key="1">
    <source>
        <dbReference type="SAM" id="MobiDB-lite"/>
    </source>
</evidence>
<proteinExistence type="predicted"/>
<dbReference type="InParanoid" id="F8Q0G6"/>
<feature type="transmembrane region" description="Helical" evidence="2">
    <location>
        <begin position="262"/>
        <end position="284"/>
    </location>
</feature>
<feature type="compositionally biased region" description="Polar residues" evidence="1">
    <location>
        <begin position="306"/>
        <end position="334"/>
    </location>
</feature>
<dbReference type="EMBL" id="GL945481">
    <property type="protein sequence ID" value="EGN97795.1"/>
    <property type="molecule type" value="Genomic_DNA"/>
</dbReference>
<protein>
    <recommendedName>
        <fullName evidence="3">Heterokaryon incompatibility domain-containing protein</fullName>
    </recommendedName>
</protein>
<keyword evidence="5" id="KW-1185">Reference proteome</keyword>
<dbReference type="InterPro" id="IPR010730">
    <property type="entry name" value="HET"/>
</dbReference>
<dbReference type="PANTHER" id="PTHR33112:SF12">
    <property type="entry name" value="HETEROKARYON INCOMPATIBILITY DOMAIN-CONTAINING PROTEIN"/>
    <property type="match status" value="1"/>
</dbReference>
<evidence type="ECO:0000256" key="2">
    <source>
        <dbReference type="SAM" id="Phobius"/>
    </source>
</evidence>
<reference evidence="5" key="1">
    <citation type="journal article" date="2011" name="Science">
        <title>The plant cell wall-decomposing machinery underlies the functional diversity of forest fungi.</title>
        <authorList>
            <person name="Eastwood D.C."/>
            <person name="Floudas D."/>
            <person name="Binder M."/>
            <person name="Majcherczyk A."/>
            <person name="Schneider P."/>
            <person name="Aerts A."/>
            <person name="Asiegbu F.O."/>
            <person name="Baker S.E."/>
            <person name="Barry K."/>
            <person name="Bendiksby M."/>
            <person name="Blumentritt M."/>
            <person name="Coutinho P.M."/>
            <person name="Cullen D."/>
            <person name="de Vries R.P."/>
            <person name="Gathman A."/>
            <person name="Goodell B."/>
            <person name="Henrissat B."/>
            <person name="Ihrmark K."/>
            <person name="Kauserud H."/>
            <person name="Kohler A."/>
            <person name="LaButti K."/>
            <person name="Lapidus A."/>
            <person name="Lavin J.L."/>
            <person name="Lee Y.-H."/>
            <person name="Lindquist E."/>
            <person name="Lilly W."/>
            <person name="Lucas S."/>
            <person name="Morin E."/>
            <person name="Murat C."/>
            <person name="Oguiza J.A."/>
            <person name="Park J."/>
            <person name="Pisabarro A.G."/>
            <person name="Riley R."/>
            <person name="Rosling A."/>
            <person name="Salamov A."/>
            <person name="Schmidt O."/>
            <person name="Schmutz J."/>
            <person name="Skrede I."/>
            <person name="Stenlid J."/>
            <person name="Wiebenga A."/>
            <person name="Xie X."/>
            <person name="Kuees U."/>
            <person name="Hibbett D.S."/>
            <person name="Hoffmeister D."/>
            <person name="Hoegberg N."/>
            <person name="Martin F."/>
            <person name="Grigoriev I.V."/>
            <person name="Watkinson S.C."/>
        </authorList>
    </citation>
    <scope>NUCLEOTIDE SEQUENCE [LARGE SCALE GENOMIC DNA]</scope>
    <source>
        <strain evidence="5">strain S7.3</strain>
    </source>
</reference>
<dbReference type="AlphaFoldDB" id="F8Q0G6"/>
<feature type="domain" description="Heterokaryon incompatibility" evidence="3">
    <location>
        <begin position="557"/>
        <end position="703"/>
    </location>
</feature>
<dbReference type="Proteomes" id="UP000008063">
    <property type="component" value="Unassembled WGS sequence"/>
</dbReference>
<keyword evidence="2" id="KW-0812">Transmembrane</keyword>